<dbReference type="SUPFAM" id="SSF52540">
    <property type="entry name" value="P-loop containing nucleoside triphosphate hydrolases"/>
    <property type="match status" value="1"/>
</dbReference>
<dbReference type="Pfam" id="PF00004">
    <property type="entry name" value="AAA"/>
    <property type="match status" value="1"/>
</dbReference>
<evidence type="ECO:0000313" key="7">
    <source>
        <dbReference type="Proteomes" id="UP000192223"/>
    </source>
</evidence>
<sequence>MLFADRNVDDNLISCNKVILLHGPPGTGKTSLSKALAQKLSIRLQSRFIKGILIEINSHSLFSKWFSESGKLVSKMFSQIRDFVEDQKFLVCILIDEVESLAHAREKCMSGNEPSDSIRVVNALLTELDKIKIHSNVLIFATSNVTGAIDLAFIDRADIKEYIGLPGVQAIYQIYYSCIQELLKAEIIQPKVIIQQCPDLVELESSDIYKNDKKLLKISEASVGLSGRSVRKLPFIAHALFLQTEIATLENYLEALLFAVEYQKTNSKYF</sequence>
<dbReference type="InterPro" id="IPR003593">
    <property type="entry name" value="AAA+_ATPase"/>
</dbReference>
<keyword evidence="4" id="KW-0469">Meiosis</keyword>
<evidence type="ECO:0000256" key="3">
    <source>
        <dbReference type="ARBA" id="ARBA00022840"/>
    </source>
</evidence>
<dbReference type="GO" id="GO:0005634">
    <property type="term" value="C:nucleus"/>
    <property type="evidence" value="ECO:0007669"/>
    <property type="project" value="TreeGrafter"/>
</dbReference>
<dbReference type="InterPro" id="IPR003959">
    <property type="entry name" value="ATPase_AAA_core"/>
</dbReference>
<dbReference type="GO" id="GO:0005694">
    <property type="term" value="C:chromosome"/>
    <property type="evidence" value="ECO:0007669"/>
    <property type="project" value="TreeGrafter"/>
</dbReference>
<dbReference type="RefSeq" id="XP_025829583.1">
    <property type="nucleotide sequence ID" value="XM_025973798.1"/>
</dbReference>
<dbReference type="GO" id="GO:0005524">
    <property type="term" value="F:ATP binding"/>
    <property type="evidence" value="ECO:0007669"/>
    <property type="project" value="UniProtKB-KW"/>
</dbReference>
<reference evidence="8 9" key="1">
    <citation type="submission" date="2025-04" db="UniProtKB">
        <authorList>
            <consortium name="RefSeq"/>
        </authorList>
    </citation>
    <scope>IDENTIFICATION</scope>
    <source>
        <tissue evidence="8 9">Entire body</tissue>
    </source>
</reference>
<dbReference type="GeneID" id="112904242"/>
<dbReference type="SMART" id="SM00382">
    <property type="entry name" value="AAA"/>
    <property type="match status" value="1"/>
</dbReference>
<dbReference type="Pfam" id="PF23242">
    <property type="entry name" value="AAA_lid_TRIP13_C"/>
    <property type="match status" value="1"/>
</dbReference>
<evidence type="ECO:0000256" key="4">
    <source>
        <dbReference type="ARBA" id="ARBA00023254"/>
    </source>
</evidence>
<gene>
    <name evidence="8 9" type="primary">LOC112904242</name>
</gene>
<dbReference type="GO" id="GO:0051598">
    <property type="term" value="P:meiotic recombination checkpoint signaling"/>
    <property type="evidence" value="ECO:0007669"/>
    <property type="project" value="TreeGrafter"/>
</dbReference>
<dbReference type="PANTHER" id="PTHR45991">
    <property type="entry name" value="PACHYTENE CHECKPOINT PROTEIN 2"/>
    <property type="match status" value="1"/>
</dbReference>
<feature type="domain" description="AAA+ ATPase" evidence="6">
    <location>
        <begin position="15"/>
        <end position="167"/>
    </location>
</feature>
<dbReference type="InterPro" id="IPR003960">
    <property type="entry name" value="ATPase_AAA_CS"/>
</dbReference>
<protein>
    <submittedName>
        <fullName evidence="8 9">Pachytene checkpoint protein 2 homolog</fullName>
    </submittedName>
</protein>
<evidence type="ECO:0000259" key="6">
    <source>
        <dbReference type="SMART" id="SM00382"/>
    </source>
</evidence>
<comment type="similarity">
    <text evidence="1">Belongs to the AAA ATPase family. PCH2 subfamily.</text>
</comment>
<name>A0A7F5R2I7_AGRPL</name>
<dbReference type="InterPro" id="IPR044539">
    <property type="entry name" value="Pch2-like"/>
</dbReference>
<dbReference type="RefSeq" id="XP_025829582.1">
    <property type="nucleotide sequence ID" value="XM_025973797.1"/>
</dbReference>
<evidence type="ECO:0000313" key="8">
    <source>
        <dbReference type="RefSeq" id="XP_025829582.1"/>
    </source>
</evidence>
<evidence type="ECO:0000256" key="5">
    <source>
        <dbReference type="RuleBase" id="RU003651"/>
    </source>
</evidence>
<dbReference type="Proteomes" id="UP000192223">
    <property type="component" value="Unplaced"/>
</dbReference>
<dbReference type="GO" id="GO:0007131">
    <property type="term" value="P:reciprocal meiotic recombination"/>
    <property type="evidence" value="ECO:0007669"/>
    <property type="project" value="TreeGrafter"/>
</dbReference>
<dbReference type="KEGG" id="apln:112904242"/>
<dbReference type="CTD" id="41013"/>
<organism evidence="7 8">
    <name type="scientific">Agrilus planipennis</name>
    <name type="common">Emerald ash borer</name>
    <name type="synonym">Agrilus marcopoli</name>
    <dbReference type="NCBI Taxonomy" id="224129"/>
    <lineage>
        <taxon>Eukaryota</taxon>
        <taxon>Metazoa</taxon>
        <taxon>Ecdysozoa</taxon>
        <taxon>Arthropoda</taxon>
        <taxon>Hexapoda</taxon>
        <taxon>Insecta</taxon>
        <taxon>Pterygota</taxon>
        <taxon>Neoptera</taxon>
        <taxon>Endopterygota</taxon>
        <taxon>Coleoptera</taxon>
        <taxon>Polyphaga</taxon>
        <taxon>Elateriformia</taxon>
        <taxon>Buprestoidea</taxon>
        <taxon>Buprestidae</taxon>
        <taxon>Agrilinae</taxon>
        <taxon>Agrilus</taxon>
    </lineage>
</organism>
<keyword evidence="3 5" id="KW-0067">ATP-binding</keyword>
<dbReference type="Gene3D" id="3.40.50.300">
    <property type="entry name" value="P-loop containing nucleotide triphosphate hydrolases"/>
    <property type="match status" value="1"/>
</dbReference>
<accession>A0A7F5R2I7</accession>
<evidence type="ECO:0000256" key="2">
    <source>
        <dbReference type="ARBA" id="ARBA00022741"/>
    </source>
</evidence>
<keyword evidence="2 5" id="KW-0547">Nucleotide-binding</keyword>
<evidence type="ECO:0000313" key="9">
    <source>
        <dbReference type="RefSeq" id="XP_025829583.1"/>
    </source>
</evidence>
<dbReference type="PROSITE" id="PS00674">
    <property type="entry name" value="AAA"/>
    <property type="match status" value="1"/>
</dbReference>
<dbReference type="OrthoDB" id="10042665at2759"/>
<proteinExistence type="inferred from homology"/>
<dbReference type="GO" id="GO:0016887">
    <property type="term" value="F:ATP hydrolysis activity"/>
    <property type="evidence" value="ECO:0007669"/>
    <property type="project" value="InterPro"/>
</dbReference>
<dbReference type="PANTHER" id="PTHR45991:SF1">
    <property type="entry name" value="PACHYTENE CHECKPOINT PROTEIN 2 HOMOLOG"/>
    <property type="match status" value="1"/>
</dbReference>
<keyword evidence="7" id="KW-1185">Reference proteome</keyword>
<dbReference type="PRINTS" id="PR00830">
    <property type="entry name" value="ENDOLAPTASE"/>
</dbReference>
<evidence type="ECO:0000256" key="1">
    <source>
        <dbReference type="ARBA" id="ARBA00007271"/>
    </source>
</evidence>
<dbReference type="AlphaFoldDB" id="A0A7F5R2I7"/>
<dbReference type="InterPro" id="IPR058249">
    <property type="entry name" value="Pch2_C"/>
</dbReference>
<dbReference type="InterPro" id="IPR027417">
    <property type="entry name" value="P-loop_NTPase"/>
</dbReference>